<proteinExistence type="predicted"/>
<dbReference type="GO" id="GO:0003677">
    <property type="term" value="F:DNA binding"/>
    <property type="evidence" value="ECO:0007669"/>
    <property type="project" value="InterPro"/>
</dbReference>
<sequence length="1231" mass="138494">MAPDTPPLPNASAGSNHGQQALRIPSDLALILDDTGSTPTGSQDGPPAKKRSRTTTDYTHRKRVPVACQFCRLRKVKCDNARPSCGYCLRQQARCVYGENDSPQPLSPVGHDAESEGSDQKILARLDEIKDMIGRLQVASPAASGTCLTTSPQTISNYQGISPGTAQSPQIEPPGFKPSGERARCSTLNSSSFMVFRCEAILKWPVLRNIVPEKDAQIDSFLLVPEQTDGFYAGDGANQHSAELTGLLQDGGLTRLCQRFLTLFHPRNPILDGKWLMRFAKMADENGLQWDSASCLVLLASALGVTTQPWKKPPEIHTDTLLRAHDTAPFFENKTNAEAYFLAAKKRLGLLGDSLLDIQCLFLAFIYEKTYFRHLQAWFYLQQAAARLQVRLLKTGTRPWATCESSGPNDLHIEQRVFWSCFRAEREFLLEIDLPPSGLGDLSYPDPLPEPPLTFATLGADVETKALSPTNYDSRFEERGWCYYLAEISLRRTIDDTLQHLAEGGEKSWLNNPQQLIRQYHELEKQRSLWRFHLPTIVQFDDEQVPDNEFAFGLRGRFLEWNELLLRPVLYHVLHLPSDQTPLQECVELAEKAIHLCVQKIYEYQHTLRHGGSWFITRRIFAYACLILAAATQPERRIKLPFSYSGPAHEAPTEEATKLGWQASCSYAPTSCRRTPQRRRIFPGTGRPSSQPRHQPSELSEPEPGPGPVSPRSQSPEAIQSRWDAVLCRPPVEPTPPAPTDVPFTLSFGPSKPVPELLAALPPDPVCEYLVTRYFATLSPLFHILHGPTFQKQYWAFLQNPQQADLSWLALLYAICGLTLKTVPPTDPGLSELWEDSSTPRDLSSLSLKCREAAMMCLSQDQFLVRHNLNTLEALLILIHTIANTEGAEYGWVLLGNALHIAIALRCHINGDASNFIERERRRRCWAGILILHTDQTLLYRDIDLSSLANMKASMPSDANDDEIQEHAILTSPAQASSRRITHMSLIRFHFQLFQLSTRVHSHVSGPNQLNEAALGPFDAEISEQQQQWDSLYLVNGARSILDTAGYAHWCILQTYAHQLYLLLHRPFHHSRSSCFRPESRDRCAQSGLALLDIHRQFFQLPRLKCYRWLVNGTISCNALHGAVALTSCLVDMPNDADFTEHLAVIDAAVVRLECLKRKSPACSHIYPILRCLQLRLSRASPPSPARELAESRFEDWVSNVDWFRPDAIDWDFWDGDFSTPQADDDLTATT</sequence>
<feature type="region of interest" description="Disordered" evidence="3">
    <location>
        <begin position="672"/>
        <end position="716"/>
    </location>
</feature>
<reference evidence="5 6" key="1">
    <citation type="submission" date="2017-06" db="EMBL/GenBank/DDBJ databases">
        <title>Comparative genomic analysis of Ambrosia Fusariam Clade fungi.</title>
        <authorList>
            <person name="Stajich J.E."/>
            <person name="Carrillo J."/>
            <person name="Kijimoto T."/>
            <person name="Eskalen A."/>
            <person name="O'Donnell K."/>
            <person name="Kasson M."/>
        </authorList>
    </citation>
    <scope>NUCLEOTIDE SEQUENCE [LARGE SCALE GENOMIC DNA]</scope>
    <source>
        <strain evidence="5 6">NRRL62606</strain>
    </source>
</reference>
<dbReference type="EMBL" id="NKCL01000016">
    <property type="protein sequence ID" value="RSL89321.1"/>
    <property type="molecule type" value="Genomic_DNA"/>
</dbReference>
<dbReference type="PANTHER" id="PTHR47785:SF5">
    <property type="entry name" value="ZN(II)2CYS6 TRANSCRIPTION FACTOR (EUROFUNG)"/>
    <property type="match status" value="1"/>
</dbReference>
<dbReference type="CDD" id="cd00067">
    <property type="entry name" value="GAL4"/>
    <property type="match status" value="1"/>
</dbReference>
<dbReference type="SUPFAM" id="SSF57701">
    <property type="entry name" value="Zn2/Cys6 DNA-binding domain"/>
    <property type="match status" value="1"/>
</dbReference>
<comment type="caution">
    <text evidence="5">The sequence shown here is derived from an EMBL/GenBank/DDBJ whole genome shotgun (WGS) entry which is preliminary data.</text>
</comment>
<dbReference type="Pfam" id="PF00172">
    <property type="entry name" value="Zn_clus"/>
    <property type="match status" value="1"/>
</dbReference>
<dbReference type="PANTHER" id="PTHR47785">
    <property type="entry name" value="ZN(II)2CYS6 TRANSCRIPTION FACTOR (EUROFUNG)-RELATED-RELATED"/>
    <property type="match status" value="1"/>
</dbReference>
<dbReference type="CDD" id="cd12148">
    <property type="entry name" value="fungal_TF_MHR"/>
    <property type="match status" value="2"/>
</dbReference>
<evidence type="ECO:0000313" key="6">
    <source>
        <dbReference type="Proteomes" id="UP000287972"/>
    </source>
</evidence>
<keyword evidence="2" id="KW-0539">Nucleus</keyword>
<dbReference type="Gene3D" id="4.10.240.10">
    <property type="entry name" value="Zn(2)-C6 fungal-type DNA-binding domain"/>
    <property type="match status" value="1"/>
</dbReference>
<keyword evidence="1" id="KW-0479">Metal-binding</keyword>
<gene>
    <name evidence="5" type="ORF">CEP51_001276</name>
</gene>
<evidence type="ECO:0000256" key="2">
    <source>
        <dbReference type="ARBA" id="ARBA00023242"/>
    </source>
</evidence>
<dbReference type="GO" id="GO:0000981">
    <property type="term" value="F:DNA-binding transcription factor activity, RNA polymerase II-specific"/>
    <property type="evidence" value="ECO:0007669"/>
    <property type="project" value="InterPro"/>
</dbReference>
<dbReference type="InterPro" id="IPR001138">
    <property type="entry name" value="Zn2Cys6_DnaBD"/>
</dbReference>
<organism evidence="5 6">
    <name type="scientific">Fusarium floridanum</name>
    <dbReference type="NCBI Taxonomy" id="1325733"/>
    <lineage>
        <taxon>Eukaryota</taxon>
        <taxon>Fungi</taxon>
        <taxon>Dikarya</taxon>
        <taxon>Ascomycota</taxon>
        <taxon>Pezizomycotina</taxon>
        <taxon>Sordariomycetes</taxon>
        <taxon>Hypocreomycetidae</taxon>
        <taxon>Hypocreales</taxon>
        <taxon>Nectriaceae</taxon>
        <taxon>Fusarium</taxon>
        <taxon>Fusarium solani species complex</taxon>
    </lineage>
</organism>
<evidence type="ECO:0000313" key="5">
    <source>
        <dbReference type="EMBL" id="RSL89321.1"/>
    </source>
</evidence>
<protein>
    <recommendedName>
        <fullName evidence="4">Zn(2)-C6 fungal-type domain-containing protein</fullName>
    </recommendedName>
</protein>
<feature type="domain" description="Zn(2)-C6 fungal-type" evidence="4">
    <location>
        <begin position="67"/>
        <end position="97"/>
    </location>
</feature>
<dbReference type="PROSITE" id="PS00463">
    <property type="entry name" value="ZN2_CY6_FUNGAL_1"/>
    <property type="match status" value="1"/>
</dbReference>
<name>A0A428SHP2_9HYPO</name>
<accession>A0A428SHP2</accession>
<keyword evidence="6" id="KW-1185">Reference proteome</keyword>
<evidence type="ECO:0000256" key="1">
    <source>
        <dbReference type="ARBA" id="ARBA00022723"/>
    </source>
</evidence>
<dbReference type="SMART" id="SM00906">
    <property type="entry name" value="Fungal_trans"/>
    <property type="match status" value="2"/>
</dbReference>
<dbReference type="GO" id="GO:0006351">
    <property type="term" value="P:DNA-templated transcription"/>
    <property type="evidence" value="ECO:0007669"/>
    <property type="project" value="InterPro"/>
</dbReference>
<evidence type="ECO:0000256" key="3">
    <source>
        <dbReference type="SAM" id="MobiDB-lite"/>
    </source>
</evidence>
<dbReference type="Pfam" id="PF04082">
    <property type="entry name" value="Fungal_trans"/>
    <property type="match status" value="1"/>
</dbReference>
<dbReference type="InterPro" id="IPR007219">
    <property type="entry name" value="XnlR_reg_dom"/>
</dbReference>
<dbReference type="AlphaFoldDB" id="A0A428SHP2"/>
<dbReference type="SMART" id="SM00066">
    <property type="entry name" value="GAL4"/>
    <property type="match status" value="1"/>
</dbReference>
<dbReference type="Proteomes" id="UP000287972">
    <property type="component" value="Unassembled WGS sequence"/>
</dbReference>
<feature type="region of interest" description="Disordered" evidence="3">
    <location>
        <begin position="1"/>
        <end position="59"/>
    </location>
</feature>
<evidence type="ECO:0000259" key="4">
    <source>
        <dbReference type="PROSITE" id="PS50048"/>
    </source>
</evidence>
<dbReference type="PROSITE" id="PS50048">
    <property type="entry name" value="ZN2_CY6_FUNGAL_2"/>
    <property type="match status" value="1"/>
</dbReference>
<dbReference type="InterPro" id="IPR053181">
    <property type="entry name" value="EcdB-like_regulator"/>
</dbReference>
<dbReference type="GO" id="GO:0008270">
    <property type="term" value="F:zinc ion binding"/>
    <property type="evidence" value="ECO:0007669"/>
    <property type="project" value="InterPro"/>
</dbReference>
<dbReference type="InterPro" id="IPR036864">
    <property type="entry name" value="Zn2-C6_fun-type_DNA-bd_sf"/>
</dbReference>